<dbReference type="KEGG" id="pty:JWV26_08410"/>
<evidence type="ECO:0000313" key="2">
    <source>
        <dbReference type="Proteomes" id="UP000663658"/>
    </source>
</evidence>
<dbReference type="RefSeq" id="WP_206418811.1">
    <property type="nucleotide sequence ID" value="NZ_CP070505.1"/>
</dbReference>
<reference evidence="1 2" key="1">
    <citation type="submission" date="2021-02" db="EMBL/GenBank/DDBJ databases">
        <title>Whole genome sequencing of Pseudomonas alcaliphila strain SM2.</title>
        <authorList>
            <person name="Alshamsi M.S."/>
            <person name="Sudalaimuthuasari N."/>
            <person name="Kundu B."/>
            <person name="AlMaskari R.S."/>
            <person name="Elmahi Y."/>
            <person name="Mundra S."/>
            <person name="Chandran S."/>
            <person name="Malik S."/>
            <person name="Hazzouri K.M."/>
            <person name="Amiri K.M.A."/>
        </authorList>
    </citation>
    <scope>NUCLEOTIDE SEQUENCE [LARGE SCALE GENOMIC DNA]</scope>
    <source>
        <strain evidence="1 2">SM2</strain>
    </source>
</reference>
<proteinExistence type="predicted"/>
<gene>
    <name evidence="1" type="ORF">JWV26_08410</name>
</gene>
<dbReference type="AlphaFoldDB" id="A0ABD7E0X9"/>
<accession>A0ABD7E0X9</accession>
<organism evidence="1 2">
    <name type="scientific">Ectopseudomonas toyotomiensis</name>
    <dbReference type="NCBI Taxonomy" id="554344"/>
    <lineage>
        <taxon>Bacteria</taxon>
        <taxon>Pseudomonadati</taxon>
        <taxon>Pseudomonadota</taxon>
        <taxon>Gammaproteobacteria</taxon>
        <taxon>Pseudomonadales</taxon>
        <taxon>Pseudomonadaceae</taxon>
        <taxon>Ectopseudomonas</taxon>
    </lineage>
</organism>
<evidence type="ECO:0000313" key="1">
    <source>
        <dbReference type="EMBL" id="QSL94365.1"/>
    </source>
</evidence>
<protein>
    <submittedName>
        <fullName evidence="1">Uncharacterized protein</fullName>
    </submittedName>
</protein>
<dbReference type="Proteomes" id="UP000663658">
    <property type="component" value="Chromosome"/>
</dbReference>
<dbReference type="EMBL" id="CP070505">
    <property type="protein sequence ID" value="QSL94365.1"/>
    <property type="molecule type" value="Genomic_DNA"/>
</dbReference>
<name>A0ABD7E0X9_9GAMM</name>
<sequence length="129" mass="14080">MSYLAKADAYLFTPANSSEQAPPSGDRKKAVEIISYAARQNVVALLWCDLTTFMVAFQHLSDIRMQLKIGVTYTSQAREIGGVRANAWQVDGRKGMAAFLPYFYVTALSSAADDQRSCSIGKGHHPCAS</sequence>